<feature type="transmembrane region" description="Helical" evidence="1">
    <location>
        <begin position="130"/>
        <end position="152"/>
    </location>
</feature>
<reference evidence="2" key="1">
    <citation type="journal article" date="2012" name="Mol. Phylogenet. Evol.">
        <title>Multiple rearrangements in mitochondrial genomes of Isopoda and phylogenetic implications.</title>
        <authorList>
            <person name="Kilpert F."/>
            <person name="Held C."/>
            <person name="Podsiadlowski L."/>
        </authorList>
    </citation>
    <scope>NUCLEOTIDE SEQUENCE</scope>
</reference>
<feature type="transmembrane region" description="Helical" evidence="1">
    <location>
        <begin position="83"/>
        <end position="109"/>
    </location>
</feature>
<proteinExistence type="predicted"/>
<organism evidence="2">
    <name type="scientific">Armadillidium vulgare</name>
    <name type="common">Pillbug</name>
    <name type="synonym">Pill woodlouse</name>
    <dbReference type="NCBI Taxonomy" id="13347"/>
    <lineage>
        <taxon>Eukaryota</taxon>
        <taxon>Metazoa</taxon>
        <taxon>Ecdysozoa</taxon>
        <taxon>Arthropoda</taxon>
        <taxon>Crustacea</taxon>
        <taxon>Multicrustacea</taxon>
        <taxon>Malacostraca</taxon>
        <taxon>Eumalacostraca</taxon>
        <taxon>Peracarida</taxon>
        <taxon>Isopoda</taxon>
        <taxon>Oniscidea</taxon>
        <taxon>Crinocheta</taxon>
        <taxon>Armadillidiidae</taxon>
        <taxon>Armadillidium</taxon>
    </lineage>
</organism>
<evidence type="ECO:0000313" key="2">
    <source>
        <dbReference type="EMBL" id="ADA69739.1"/>
    </source>
</evidence>
<dbReference type="EMBL" id="GU130251">
    <property type="protein sequence ID" value="ADA69739.1"/>
    <property type="molecule type" value="Genomic_DNA"/>
</dbReference>
<keyword evidence="1" id="KW-0812">Transmembrane</keyword>
<evidence type="ECO:0000256" key="1">
    <source>
        <dbReference type="SAM" id="Phobius"/>
    </source>
</evidence>
<protein>
    <submittedName>
        <fullName evidence="2">NADH dehydrogenase subunit 6</fullName>
    </submittedName>
</protein>
<dbReference type="AlphaFoldDB" id="E3SX56"/>
<geneLocation type="mitochondrion" evidence="2"/>
<gene>
    <name evidence="2" type="primary">ND6</name>
</gene>
<accession>E3SX56</accession>
<keyword evidence="2" id="KW-0496">Mitochondrion</keyword>
<keyword evidence="1" id="KW-1133">Transmembrane helix</keyword>
<sequence>MLAVISVMCVMVSCLIISIESPQLFVMYLLFQSGLMVIFMGLLGGVWYAYILFLVFLGGMLILFVYASSLAAEVKLDYSVNKYFMILFSGLFMVLLVSMSFTDVYLGGFNNLNIEGDMMKELVSMFSGALYLYVVIYLLIALYNVCWMMKIFEGPLQKFTLSNS</sequence>
<name>E3SX56_ARMVU</name>
<feature type="transmembrane region" description="Helical" evidence="1">
    <location>
        <begin position="50"/>
        <end position="71"/>
    </location>
</feature>
<keyword evidence="1" id="KW-0472">Membrane</keyword>